<evidence type="ECO:0000256" key="1">
    <source>
        <dbReference type="SAM" id="MobiDB-lite"/>
    </source>
</evidence>
<dbReference type="OrthoDB" id="3358750at2759"/>
<keyword evidence="3" id="KW-1185">Reference proteome</keyword>
<feature type="compositionally biased region" description="Polar residues" evidence="1">
    <location>
        <begin position="14"/>
        <end position="26"/>
    </location>
</feature>
<dbReference type="Proteomes" id="UP000198372">
    <property type="component" value="Unassembled WGS sequence"/>
</dbReference>
<evidence type="ECO:0000313" key="3">
    <source>
        <dbReference type="Proteomes" id="UP000198372"/>
    </source>
</evidence>
<sequence>MSSVSHAEAYLEGSENQPKGNENQPTRFEEGKEGAHDLLDKTDERSIANKLAAAAQKDKEEKEAEANKPLPTEIAKSHGNEPSRGAKIDEQIMLEEQAELQRFVLWLFLL</sequence>
<dbReference type="EMBL" id="FMSP01000005">
    <property type="protein sequence ID" value="SCV70349.1"/>
    <property type="molecule type" value="Genomic_DNA"/>
</dbReference>
<feature type="compositionally biased region" description="Basic and acidic residues" evidence="1">
    <location>
        <begin position="75"/>
        <end position="84"/>
    </location>
</feature>
<proteinExistence type="predicted"/>
<protein>
    <submittedName>
        <fullName evidence="2">BQ2448_1743 protein</fullName>
    </submittedName>
</protein>
<feature type="compositionally biased region" description="Basic and acidic residues" evidence="1">
    <location>
        <begin position="56"/>
        <end position="66"/>
    </location>
</feature>
<dbReference type="PANTHER" id="PTHR39475">
    <property type="entry name" value="CONIDIATION-SPECIFIC PROTEIN 6"/>
    <property type="match status" value="1"/>
</dbReference>
<dbReference type="AlphaFoldDB" id="A0A238FC33"/>
<dbReference type="PANTHER" id="PTHR39475:SF1">
    <property type="entry name" value="CONIDIATION-SPECIFIC PROTEIN 6"/>
    <property type="match status" value="1"/>
</dbReference>
<accession>A0A238FC33</accession>
<name>A0A238FC33_9BASI</name>
<feature type="compositionally biased region" description="Basic and acidic residues" evidence="1">
    <location>
        <begin position="27"/>
        <end position="47"/>
    </location>
</feature>
<feature type="region of interest" description="Disordered" evidence="1">
    <location>
        <begin position="1"/>
        <end position="84"/>
    </location>
</feature>
<evidence type="ECO:0000313" key="2">
    <source>
        <dbReference type="EMBL" id="SCV70349.1"/>
    </source>
</evidence>
<organism evidence="2 3">
    <name type="scientific">Microbotryum intermedium</name>
    <dbReference type="NCBI Taxonomy" id="269621"/>
    <lineage>
        <taxon>Eukaryota</taxon>
        <taxon>Fungi</taxon>
        <taxon>Dikarya</taxon>
        <taxon>Basidiomycota</taxon>
        <taxon>Pucciniomycotina</taxon>
        <taxon>Microbotryomycetes</taxon>
        <taxon>Microbotryales</taxon>
        <taxon>Microbotryaceae</taxon>
        <taxon>Microbotryum</taxon>
    </lineage>
</organism>
<gene>
    <name evidence="2" type="ORF">BQ2448_1743</name>
</gene>
<reference evidence="3" key="1">
    <citation type="submission" date="2016-09" db="EMBL/GenBank/DDBJ databases">
        <authorList>
            <person name="Jeantristanb JTB J.-T."/>
            <person name="Ricardo R."/>
        </authorList>
    </citation>
    <scope>NUCLEOTIDE SEQUENCE [LARGE SCALE GENOMIC DNA]</scope>
</reference>